<dbReference type="CDD" id="cd02696">
    <property type="entry name" value="MurNAc-LAA"/>
    <property type="match status" value="1"/>
</dbReference>
<dbReference type="PANTHER" id="PTHR30404">
    <property type="entry name" value="N-ACETYLMURAMOYL-L-ALANINE AMIDASE"/>
    <property type="match status" value="1"/>
</dbReference>
<keyword evidence="1" id="KW-0378">Hydrolase</keyword>
<name>A0A4R2BL91_9BACI</name>
<protein>
    <submittedName>
        <fullName evidence="4">N-acetylmuramoyl-L-alanine amidase</fullName>
    </submittedName>
</protein>
<dbReference type="GO" id="GO:0008745">
    <property type="term" value="F:N-acetylmuramoyl-L-alanine amidase activity"/>
    <property type="evidence" value="ECO:0007669"/>
    <property type="project" value="InterPro"/>
</dbReference>
<dbReference type="SUPFAM" id="SSF110997">
    <property type="entry name" value="Sporulation related repeat"/>
    <property type="match status" value="1"/>
</dbReference>
<dbReference type="SMART" id="SM00646">
    <property type="entry name" value="Ami_3"/>
    <property type="match status" value="1"/>
</dbReference>
<dbReference type="SUPFAM" id="SSF53187">
    <property type="entry name" value="Zn-dependent exopeptidases"/>
    <property type="match status" value="1"/>
</dbReference>
<feature type="region of interest" description="Disordered" evidence="2">
    <location>
        <begin position="183"/>
        <end position="205"/>
    </location>
</feature>
<feature type="domain" description="SPOR" evidence="3">
    <location>
        <begin position="202"/>
        <end position="276"/>
    </location>
</feature>
<feature type="region of interest" description="Disordered" evidence="2">
    <location>
        <begin position="1"/>
        <end position="22"/>
    </location>
</feature>
<dbReference type="InterPro" id="IPR036680">
    <property type="entry name" value="SPOR-like_sf"/>
</dbReference>
<dbReference type="GO" id="GO:0042834">
    <property type="term" value="F:peptidoglycan binding"/>
    <property type="evidence" value="ECO:0007669"/>
    <property type="project" value="InterPro"/>
</dbReference>
<dbReference type="Gene3D" id="3.40.630.40">
    <property type="entry name" value="Zn-dependent exopeptidases"/>
    <property type="match status" value="1"/>
</dbReference>
<evidence type="ECO:0000313" key="5">
    <source>
        <dbReference type="Proteomes" id="UP000295689"/>
    </source>
</evidence>
<keyword evidence="5" id="KW-1185">Reference proteome</keyword>
<organism evidence="4 5">
    <name type="scientific">Mesobacillus foraminis</name>
    <dbReference type="NCBI Taxonomy" id="279826"/>
    <lineage>
        <taxon>Bacteria</taxon>
        <taxon>Bacillati</taxon>
        <taxon>Bacillota</taxon>
        <taxon>Bacilli</taxon>
        <taxon>Bacillales</taxon>
        <taxon>Bacillaceae</taxon>
        <taxon>Mesobacillus</taxon>
    </lineage>
</organism>
<reference evidence="4 5" key="1">
    <citation type="journal article" date="2015" name="Stand. Genomic Sci.">
        <title>Genomic Encyclopedia of Bacterial and Archaeal Type Strains, Phase III: the genomes of soil and plant-associated and newly described type strains.</title>
        <authorList>
            <person name="Whitman W.B."/>
            <person name="Woyke T."/>
            <person name="Klenk H.P."/>
            <person name="Zhou Y."/>
            <person name="Lilburn T.G."/>
            <person name="Beck B.J."/>
            <person name="De Vos P."/>
            <person name="Vandamme P."/>
            <person name="Eisen J.A."/>
            <person name="Garrity G."/>
            <person name="Hugenholtz P."/>
            <person name="Kyrpides N.C."/>
        </authorList>
    </citation>
    <scope>NUCLEOTIDE SEQUENCE [LARGE SCALE GENOMIC DNA]</scope>
    <source>
        <strain evidence="4 5">CV53</strain>
    </source>
</reference>
<comment type="caution">
    <text evidence="4">The sequence shown here is derived from an EMBL/GenBank/DDBJ whole genome shotgun (WGS) entry which is preliminary data.</text>
</comment>
<dbReference type="Pfam" id="PF01520">
    <property type="entry name" value="Amidase_3"/>
    <property type="match status" value="1"/>
</dbReference>
<dbReference type="Gene3D" id="3.30.70.1070">
    <property type="entry name" value="Sporulation related repeat"/>
    <property type="match status" value="1"/>
</dbReference>
<accession>A0A4R2BL91</accession>
<proteinExistence type="predicted"/>
<dbReference type="InterPro" id="IPR007730">
    <property type="entry name" value="SPOR-like_dom"/>
</dbReference>
<dbReference type="EMBL" id="SLVV01000003">
    <property type="protein sequence ID" value="TCN26794.1"/>
    <property type="molecule type" value="Genomic_DNA"/>
</dbReference>
<evidence type="ECO:0000313" key="4">
    <source>
        <dbReference type="EMBL" id="TCN26794.1"/>
    </source>
</evidence>
<evidence type="ECO:0000256" key="1">
    <source>
        <dbReference type="ARBA" id="ARBA00022801"/>
    </source>
</evidence>
<gene>
    <name evidence="4" type="ORF">EV146_103317</name>
</gene>
<dbReference type="GO" id="GO:0030288">
    <property type="term" value="C:outer membrane-bounded periplasmic space"/>
    <property type="evidence" value="ECO:0007669"/>
    <property type="project" value="TreeGrafter"/>
</dbReference>
<sequence length="276" mass="31160">MKIMLDAGHGYSTPGKRSPDGMREYEFTRSVANHARSLLNNYRDVTVYFAHSDQEDVPLQERTNKANSLKVDAYVSIHANAFGSGGWTSARGIETFVYLTRPTGSNQLAQKIQRNLIVSTGLEDRGVKTADFHVLRETNMDAVLIEAGFMTNREEIKLLRSDAYRKAIAEAIVKALADQYNLNRKPSKPSQPVKPAPSPTRTSPMGFYKVQAGAFKNRKNADELAESLQKDDYSPYVYKQDGFYKVQAGAFKDKENAEELAEKLRRDKLNPFIYFE</sequence>
<dbReference type="PROSITE" id="PS51724">
    <property type="entry name" value="SPOR"/>
    <property type="match status" value="1"/>
</dbReference>
<dbReference type="GO" id="GO:0009253">
    <property type="term" value="P:peptidoglycan catabolic process"/>
    <property type="evidence" value="ECO:0007669"/>
    <property type="project" value="InterPro"/>
</dbReference>
<dbReference type="AlphaFoldDB" id="A0A4R2BL91"/>
<evidence type="ECO:0000256" key="2">
    <source>
        <dbReference type="SAM" id="MobiDB-lite"/>
    </source>
</evidence>
<dbReference type="PANTHER" id="PTHR30404:SF0">
    <property type="entry name" value="N-ACETYLMURAMOYL-L-ALANINE AMIDASE AMIC"/>
    <property type="match status" value="1"/>
</dbReference>
<dbReference type="Pfam" id="PF05036">
    <property type="entry name" value="SPOR"/>
    <property type="match status" value="1"/>
</dbReference>
<dbReference type="Proteomes" id="UP000295689">
    <property type="component" value="Unassembled WGS sequence"/>
</dbReference>
<dbReference type="InterPro" id="IPR002508">
    <property type="entry name" value="MurNAc-LAA_cat"/>
</dbReference>
<evidence type="ECO:0000259" key="3">
    <source>
        <dbReference type="PROSITE" id="PS51724"/>
    </source>
</evidence>
<dbReference type="RefSeq" id="WP_132003453.1">
    <property type="nucleotide sequence ID" value="NZ_JABUHM010000002.1"/>
</dbReference>
<dbReference type="InterPro" id="IPR050695">
    <property type="entry name" value="N-acetylmuramoyl_amidase_3"/>
</dbReference>